<dbReference type="Proteomes" id="UP000276133">
    <property type="component" value="Unassembled WGS sequence"/>
</dbReference>
<name>A0A3M7QIC0_BRAPC</name>
<evidence type="ECO:0000313" key="2">
    <source>
        <dbReference type="Proteomes" id="UP000276133"/>
    </source>
</evidence>
<keyword evidence="2" id="KW-1185">Reference proteome</keyword>
<gene>
    <name evidence="1" type="ORF">BpHYR1_054388</name>
</gene>
<proteinExistence type="predicted"/>
<comment type="caution">
    <text evidence="1">The sequence shown here is derived from an EMBL/GenBank/DDBJ whole genome shotgun (WGS) entry which is preliminary data.</text>
</comment>
<dbReference type="EMBL" id="REGN01006044">
    <property type="protein sequence ID" value="RNA11100.1"/>
    <property type="molecule type" value="Genomic_DNA"/>
</dbReference>
<protein>
    <submittedName>
        <fullName evidence="1">Uncharacterized protein</fullName>
    </submittedName>
</protein>
<sequence length="146" mass="17525">MQLFIEKKFFFIKKIKTYGCVIYEKPSCKDLLNEGQVSCTKLPVEQMRDFFCNKAFTFVHLFSDANKDFTIKSFHRFLFLKKIKPWFNGTNSLKTDRSKFKFEANNFNNNSRNIKWHNQNSDVNEKWFLKLGITNAWYYTTLAKIK</sequence>
<evidence type="ECO:0000313" key="1">
    <source>
        <dbReference type="EMBL" id="RNA11100.1"/>
    </source>
</evidence>
<organism evidence="1 2">
    <name type="scientific">Brachionus plicatilis</name>
    <name type="common">Marine rotifer</name>
    <name type="synonym">Brachionus muelleri</name>
    <dbReference type="NCBI Taxonomy" id="10195"/>
    <lineage>
        <taxon>Eukaryota</taxon>
        <taxon>Metazoa</taxon>
        <taxon>Spiralia</taxon>
        <taxon>Gnathifera</taxon>
        <taxon>Rotifera</taxon>
        <taxon>Eurotatoria</taxon>
        <taxon>Monogononta</taxon>
        <taxon>Pseudotrocha</taxon>
        <taxon>Ploima</taxon>
        <taxon>Brachionidae</taxon>
        <taxon>Brachionus</taxon>
    </lineage>
</organism>
<dbReference type="AlphaFoldDB" id="A0A3M7QIC0"/>
<reference evidence="1 2" key="1">
    <citation type="journal article" date="2018" name="Sci. Rep.">
        <title>Genomic signatures of local adaptation to the degree of environmental predictability in rotifers.</title>
        <authorList>
            <person name="Franch-Gras L."/>
            <person name="Hahn C."/>
            <person name="Garcia-Roger E.M."/>
            <person name="Carmona M.J."/>
            <person name="Serra M."/>
            <person name="Gomez A."/>
        </authorList>
    </citation>
    <scope>NUCLEOTIDE SEQUENCE [LARGE SCALE GENOMIC DNA]</scope>
    <source>
        <strain evidence="1">HYR1</strain>
    </source>
</reference>
<accession>A0A3M7QIC0</accession>